<evidence type="ECO:0000313" key="2">
    <source>
        <dbReference type="EMBL" id="OXM65863.1"/>
    </source>
</evidence>
<dbReference type="SUPFAM" id="SSF46785">
    <property type="entry name" value="Winged helix' DNA-binding domain"/>
    <property type="match status" value="1"/>
</dbReference>
<evidence type="ECO:0000313" key="3">
    <source>
        <dbReference type="Proteomes" id="UP000215199"/>
    </source>
</evidence>
<evidence type="ECO:0000259" key="1">
    <source>
        <dbReference type="Pfam" id="PF03551"/>
    </source>
</evidence>
<dbReference type="AlphaFoldDB" id="A0A229T459"/>
<dbReference type="Pfam" id="PF03551">
    <property type="entry name" value="PadR"/>
    <property type="match status" value="1"/>
</dbReference>
<dbReference type="InterPro" id="IPR052509">
    <property type="entry name" value="Metal_resp_DNA-bind_regulator"/>
</dbReference>
<organism evidence="2 3">
    <name type="scientific">Amycolatopsis vastitatis</name>
    <dbReference type="NCBI Taxonomy" id="1905142"/>
    <lineage>
        <taxon>Bacteria</taxon>
        <taxon>Bacillati</taxon>
        <taxon>Actinomycetota</taxon>
        <taxon>Actinomycetes</taxon>
        <taxon>Pseudonocardiales</taxon>
        <taxon>Pseudonocardiaceae</taxon>
        <taxon>Amycolatopsis</taxon>
    </lineage>
</organism>
<dbReference type="OrthoDB" id="8443918at2"/>
<dbReference type="Proteomes" id="UP000215199">
    <property type="component" value="Unassembled WGS sequence"/>
</dbReference>
<reference evidence="3" key="1">
    <citation type="submission" date="2017-07" db="EMBL/GenBank/DDBJ databases">
        <title>Comparative genome mining reveals phylogenetic distribution patterns of secondary metabolites in Amycolatopsis.</title>
        <authorList>
            <person name="Adamek M."/>
            <person name="Alanjary M."/>
            <person name="Sales-Ortells H."/>
            <person name="Goodfellow M."/>
            <person name="Bull A.T."/>
            <person name="Kalinowski J."/>
            <person name="Ziemert N."/>
        </authorList>
    </citation>
    <scope>NUCLEOTIDE SEQUENCE [LARGE SCALE GENOMIC DNA]</scope>
    <source>
        <strain evidence="3">H5</strain>
    </source>
</reference>
<dbReference type="InterPro" id="IPR036388">
    <property type="entry name" value="WH-like_DNA-bd_sf"/>
</dbReference>
<protein>
    <submittedName>
        <fullName evidence="2">PadR family transcriptional regulator</fullName>
    </submittedName>
</protein>
<name>A0A229T459_9PSEU</name>
<keyword evidence="3" id="KW-1185">Reference proteome</keyword>
<feature type="domain" description="Transcription regulator PadR N-terminal" evidence="1">
    <location>
        <begin position="14"/>
        <end position="89"/>
    </location>
</feature>
<dbReference type="PANTHER" id="PTHR33169:SF27">
    <property type="entry name" value="TRANSCRIPTIONAL REGULATOR PADR FAMILY PROTEIN"/>
    <property type="match status" value="1"/>
</dbReference>
<dbReference type="EMBL" id="NMUL01000021">
    <property type="protein sequence ID" value="OXM65863.1"/>
    <property type="molecule type" value="Genomic_DNA"/>
</dbReference>
<proteinExistence type="predicted"/>
<comment type="caution">
    <text evidence="2">The sequence shown here is derived from an EMBL/GenBank/DDBJ whole genome shotgun (WGS) entry which is preliminary data.</text>
</comment>
<dbReference type="Gene3D" id="1.10.10.10">
    <property type="entry name" value="Winged helix-like DNA-binding domain superfamily/Winged helix DNA-binding domain"/>
    <property type="match status" value="1"/>
</dbReference>
<dbReference type="InterPro" id="IPR036390">
    <property type="entry name" value="WH_DNA-bd_sf"/>
</dbReference>
<dbReference type="InterPro" id="IPR005149">
    <property type="entry name" value="Tscrpt_reg_PadR_N"/>
</dbReference>
<sequence length="192" mass="21572">MASRGQLSPVAIAVLALLAEEPMHAYRMQQLMRERGVGLVVNVRNRSGLHASLDRLARDELIRVRAVERDARHPERTVYELTAPGRETLLAGLRDHVATPAREFPLFPAVVSFLHLLSPEDARARLELRAEALQRRLTVTEAVLTASREYGVPRLHLLEHEYLETTTSAELAWVRAVSRDIGAGDLTWEPYA</sequence>
<gene>
    <name evidence="2" type="ORF">CF165_20960</name>
</gene>
<dbReference type="RefSeq" id="WP_093949225.1">
    <property type="nucleotide sequence ID" value="NZ_NMUL01000021.1"/>
</dbReference>
<accession>A0A229T459</accession>
<dbReference type="PANTHER" id="PTHR33169">
    <property type="entry name" value="PADR-FAMILY TRANSCRIPTIONAL REGULATOR"/>
    <property type="match status" value="1"/>
</dbReference>